<keyword evidence="2" id="KW-1133">Transmembrane helix</keyword>
<dbReference type="EnsemblProtists" id="EOD13904">
    <property type="protein sequence ID" value="EOD13904"/>
    <property type="gene ID" value="EMIHUDRAFT_212474"/>
</dbReference>
<name>A0A0D3IRL9_EMIH1</name>
<feature type="transmembrane region" description="Helical" evidence="2">
    <location>
        <begin position="60"/>
        <end position="81"/>
    </location>
</feature>
<feature type="transmembrane region" description="Helical" evidence="2">
    <location>
        <begin position="258"/>
        <end position="281"/>
    </location>
</feature>
<feature type="transmembrane region" description="Helical" evidence="2">
    <location>
        <begin position="21"/>
        <end position="45"/>
    </location>
</feature>
<keyword evidence="4" id="KW-1185">Reference proteome</keyword>
<evidence type="ECO:0000313" key="3">
    <source>
        <dbReference type="EnsemblProtists" id="EOD13904"/>
    </source>
</evidence>
<evidence type="ECO:0000313" key="4">
    <source>
        <dbReference type="Proteomes" id="UP000013827"/>
    </source>
</evidence>
<dbReference type="Proteomes" id="UP000013827">
    <property type="component" value="Unassembled WGS sequence"/>
</dbReference>
<dbReference type="OMA" id="CAREEWQ"/>
<dbReference type="PaxDb" id="2903-EOD13904"/>
<reference evidence="4" key="1">
    <citation type="journal article" date="2013" name="Nature">
        <title>Pan genome of the phytoplankton Emiliania underpins its global distribution.</title>
        <authorList>
            <person name="Read B.A."/>
            <person name="Kegel J."/>
            <person name="Klute M.J."/>
            <person name="Kuo A."/>
            <person name="Lefebvre S.C."/>
            <person name="Maumus F."/>
            <person name="Mayer C."/>
            <person name="Miller J."/>
            <person name="Monier A."/>
            <person name="Salamov A."/>
            <person name="Young J."/>
            <person name="Aguilar M."/>
            <person name="Claverie J.M."/>
            <person name="Frickenhaus S."/>
            <person name="Gonzalez K."/>
            <person name="Herman E.K."/>
            <person name="Lin Y.C."/>
            <person name="Napier J."/>
            <person name="Ogata H."/>
            <person name="Sarno A.F."/>
            <person name="Shmutz J."/>
            <person name="Schroeder D."/>
            <person name="de Vargas C."/>
            <person name="Verret F."/>
            <person name="von Dassow P."/>
            <person name="Valentin K."/>
            <person name="Van de Peer Y."/>
            <person name="Wheeler G."/>
            <person name="Dacks J.B."/>
            <person name="Delwiche C.F."/>
            <person name="Dyhrman S.T."/>
            <person name="Glockner G."/>
            <person name="John U."/>
            <person name="Richards T."/>
            <person name="Worden A.Z."/>
            <person name="Zhang X."/>
            <person name="Grigoriev I.V."/>
            <person name="Allen A.E."/>
            <person name="Bidle K."/>
            <person name="Borodovsky M."/>
            <person name="Bowler C."/>
            <person name="Brownlee C."/>
            <person name="Cock J.M."/>
            <person name="Elias M."/>
            <person name="Gladyshev V.N."/>
            <person name="Groth M."/>
            <person name="Guda C."/>
            <person name="Hadaegh A."/>
            <person name="Iglesias-Rodriguez M.D."/>
            <person name="Jenkins J."/>
            <person name="Jones B.M."/>
            <person name="Lawson T."/>
            <person name="Leese F."/>
            <person name="Lindquist E."/>
            <person name="Lobanov A."/>
            <person name="Lomsadze A."/>
            <person name="Malik S.B."/>
            <person name="Marsh M.E."/>
            <person name="Mackinder L."/>
            <person name="Mock T."/>
            <person name="Mueller-Roeber B."/>
            <person name="Pagarete A."/>
            <person name="Parker M."/>
            <person name="Probert I."/>
            <person name="Quesneville H."/>
            <person name="Raines C."/>
            <person name="Rensing S.A."/>
            <person name="Riano-Pachon D.M."/>
            <person name="Richier S."/>
            <person name="Rokitta S."/>
            <person name="Shiraiwa Y."/>
            <person name="Soanes D.M."/>
            <person name="van der Giezen M."/>
            <person name="Wahlund T.M."/>
            <person name="Williams B."/>
            <person name="Wilson W."/>
            <person name="Wolfe G."/>
            <person name="Wurch L.L."/>
        </authorList>
    </citation>
    <scope>NUCLEOTIDE SEQUENCE</scope>
</reference>
<keyword evidence="2" id="KW-0472">Membrane</keyword>
<organism evidence="3 4">
    <name type="scientific">Emiliania huxleyi (strain CCMP1516)</name>
    <dbReference type="NCBI Taxonomy" id="280463"/>
    <lineage>
        <taxon>Eukaryota</taxon>
        <taxon>Haptista</taxon>
        <taxon>Haptophyta</taxon>
        <taxon>Prymnesiophyceae</taxon>
        <taxon>Isochrysidales</taxon>
        <taxon>Noelaerhabdaceae</taxon>
        <taxon>Emiliania</taxon>
    </lineage>
</organism>
<sequence>MAGRSYWSWRFWMFMRRQRAYFEPMAILEASVSILSGVLLWIGFWDATSYIIAFMHADHWAARVLLILGGVVGLFLSRTLYDKQMLQAIRAARPDSAALQSFPSRASGQPMLGAGLAMERVRPAAELVARLETPAEGFGIPVEGSGQPGPSSTGSEGEIGRIVFVSPSDSPQSEAGQPGPPAPVLALRTAAQPKAHAPPAGVPPSARQYFRAPRFELSKFCRSLGAILCGLAVWVGLWDLIDYDIIPALFDACHDDRLPSLGCLLVKLVLGILGAGGLFATRSLYGDTQVKSAQFSRFE</sequence>
<dbReference type="RefSeq" id="XP_005766333.1">
    <property type="nucleotide sequence ID" value="XM_005766276.1"/>
</dbReference>
<evidence type="ECO:0000256" key="1">
    <source>
        <dbReference type="SAM" id="MobiDB-lite"/>
    </source>
</evidence>
<proteinExistence type="predicted"/>
<evidence type="ECO:0000256" key="2">
    <source>
        <dbReference type="SAM" id="Phobius"/>
    </source>
</evidence>
<feature type="transmembrane region" description="Helical" evidence="2">
    <location>
        <begin position="220"/>
        <end position="238"/>
    </location>
</feature>
<protein>
    <submittedName>
        <fullName evidence="3">Uncharacterized protein</fullName>
    </submittedName>
</protein>
<keyword evidence="2" id="KW-0812">Transmembrane</keyword>
<reference evidence="3" key="2">
    <citation type="submission" date="2024-10" db="UniProtKB">
        <authorList>
            <consortium name="EnsemblProtists"/>
        </authorList>
    </citation>
    <scope>IDENTIFICATION</scope>
</reference>
<dbReference type="AlphaFoldDB" id="A0A0D3IRL9"/>
<dbReference type="HOGENOM" id="CLU_1006218_0_0_1"/>
<dbReference type="GeneID" id="17259930"/>
<feature type="region of interest" description="Disordered" evidence="1">
    <location>
        <begin position="138"/>
        <end position="157"/>
    </location>
</feature>
<accession>A0A0D3IRL9</accession>
<dbReference type="KEGG" id="ehx:EMIHUDRAFT_212474"/>
<feature type="compositionally biased region" description="Low complexity" evidence="1">
    <location>
        <begin position="143"/>
        <end position="156"/>
    </location>
</feature>